<protein>
    <submittedName>
        <fullName evidence="1">Uncharacterized protein</fullName>
    </submittedName>
</protein>
<dbReference type="Proteomes" id="UP000799777">
    <property type="component" value="Unassembled WGS sequence"/>
</dbReference>
<gene>
    <name evidence="1" type="ORF">EK21DRAFT_108646</name>
</gene>
<reference evidence="1" key="1">
    <citation type="journal article" date="2020" name="Stud. Mycol.">
        <title>101 Dothideomycetes genomes: a test case for predicting lifestyles and emergence of pathogens.</title>
        <authorList>
            <person name="Haridas S."/>
            <person name="Albert R."/>
            <person name="Binder M."/>
            <person name="Bloem J."/>
            <person name="Labutti K."/>
            <person name="Salamov A."/>
            <person name="Andreopoulos B."/>
            <person name="Baker S."/>
            <person name="Barry K."/>
            <person name="Bills G."/>
            <person name="Bluhm B."/>
            <person name="Cannon C."/>
            <person name="Castanera R."/>
            <person name="Culley D."/>
            <person name="Daum C."/>
            <person name="Ezra D."/>
            <person name="Gonzalez J."/>
            <person name="Henrissat B."/>
            <person name="Kuo A."/>
            <person name="Liang C."/>
            <person name="Lipzen A."/>
            <person name="Lutzoni F."/>
            <person name="Magnuson J."/>
            <person name="Mondo S."/>
            <person name="Nolan M."/>
            <person name="Ohm R."/>
            <person name="Pangilinan J."/>
            <person name="Park H.-J."/>
            <person name="Ramirez L."/>
            <person name="Alfaro M."/>
            <person name="Sun H."/>
            <person name="Tritt A."/>
            <person name="Yoshinaga Y."/>
            <person name="Zwiers L.-H."/>
            <person name="Turgeon B."/>
            <person name="Goodwin S."/>
            <person name="Spatafora J."/>
            <person name="Crous P."/>
            <person name="Grigoriev I."/>
        </authorList>
    </citation>
    <scope>NUCLEOTIDE SEQUENCE</scope>
    <source>
        <strain evidence="1">CBS 110217</strain>
    </source>
</reference>
<name>A0A9P4LNI0_9PLEO</name>
<evidence type="ECO:0000313" key="2">
    <source>
        <dbReference type="Proteomes" id="UP000799777"/>
    </source>
</evidence>
<comment type="caution">
    <text evidence="1">The sequence shown here is derived from an EMBL/GenBank/DDBJ whole genome shotgun (WGS) entry which is preliminary data.</text>
</comment>
<sequence>MDDETNIIETPRDFGEANRIAASWFIDNLWSDEMEEPMFEVYGGFLNGEIDTDGSMGGRESVYVREGRLRPKIQKVERVA</sequence>
<keyword evidence="2" id="KW-1185">Reference proteome</keyword>
<dbReference type="AlphaFoldDB" id="A0A9P4LNI0"/>
<evidence type="ECO:0000313" key="1">
    <source>
        <dbReference type="EMBL" id="KAF2033856.1"/>
    </source>
</evidence>
<accession>A0A9P4LNI0</accession>
<proteinExistence type="predicted"/>
<organism evidence="1 2">
    <name type="scientific">Setomelanomma holmii</name>
    <dbReference type="NCBI Taxonomy" id="210430"/>
    <lineage>
        <taxon>Eukaryota</taxon>
        <taxon>Fungi</taxon>
        <taxon>Dikarya</taxon>
        <taxon>Ascomycota</taxon>
        <taxon>Pezizomycotina</taxon>
        <taxon>Dothideomycetes</taxon>
        <taxon>Pleosporomycetidae</taxon>
        <taxon>Pleosporales</taxon>
        <taxon>Pleosporineae</taxon>
        <taxon>Phaeosphaeriaceae</taxon>
        <taxon>Setomelanomma</taxon>
    </lineage>
</organism>
<dbReference type="EMBL" id="ML978164">
    <property type="protein sequence ID" value="KAF2033856.1"/>
    <property type="molecule type" value="Genomic_DNA"/>
</dbReference>